<dbReference type="Pfam" id="PF03807">
    <property type="entry name" value="F420_oxidored"/>
    <property type="match status" value="1"/>
</dbReference>
<comment type="caution">
    <text evidence="3">The sequence shown here is derived from an EMBL/GenBank/DDBJ whole genome shotgun (WGS) entry which is preliminary data.</text>
</comment>
<proteinExistence type="inferred from homology"/>
<comment type="similarity">
    <text evidence="1">Belongs to the pyrroline-5-carboxylate reductase family.</text>
</comment>
<dbReference type="InterPro" id="IPR036291">
    <property type="entry name" value="NAD(P)-bd_dom_sf"/>
</dbReference>
<reference evidence="3 4" key="1">
    <citation type="submission" date="2019-01" db="EMBL/GenBank/DDBJ databases">
        <title>A draft genome assembly of the solar-powered sea slug Elysia chlorotica.</title>
        <authorList>
            <person name="Cai H."/>
            <person name="Li Q."/>
            <person name="Fang X."/>
            <person name="Li J."/>
            <person name="Curtis N.E."/>
            <person name="Altenburger A."/>
            <person name="Shibata T."/>
            <person name="Feng M."/>
            <person name="Maeda T."/>
            <person name="Schwartz J.A."/>
            <person name="Shigenobu S."/>
            <person name="Lundholm N."/>
            <person name="Nishiyama T."/>
            <person name="Yang H."/>
            <person name="Hasebe M."/>
            <person name="Li S."/>
            <person name="Pierce S.K."/>
            <person name="Wang J."/>
        </authorList>
    </citation>
    <scope>NUCLEOTIDE SEQUENCE [LARGE SCALE GENOMIC DNA]</scope>
    <source>
        <strain evidence="3">EC2010</strain>
        <tissue evidence="3">Whole organism of an adult</tissue>
    </source>
</reference>
<dbReference type="OrthoDB" id="195672at2759"/>
<dbReference type="EMBL" id="RQTK01000996">
    <property type="protein sequence ID" value="RUS72948.1"/>
    <property type="molecule type" value="Genomic_DNA"/>
</dbReference>
<dbReference type="PANTHER" id="PTHR11645:SF58">
    <property type="entry name" value="NADP-DEPENDENT OXIDOREDUCTASE DOMAIN-CONTAINING PROTEIN 1"/>
    <property type="match status" value="1"/>
</dbReference>
<accession>A0A3S0Z876</accession>
<sequence length="370" mass="41470">MALVTRLQAANKQDATNDITRNLSSLQFESALTDEEKCLIGMRTRNHAISVTQCALITSAVDIFSRARDAKLRQMNPGKQRSTQILQDESERDTLIVGIIGCGRLGSQIAHCLLTYGQLHPSKLQISTRRPETLEYLQHKGVECYFNNERLVSSAHVVIFCVLPSQMPGVCEDIKDYISSSTIMMCAFSSLTLRRLRQMLGSSNVIQPKLHWKEDVTNIDYNYSLNVNMALESRDTVLSTCPIGVDKEELVVSTDERVAESIVLAIINMCSESGLTCSQTLSVIHAAVFGETHKKPLTCDRLTVKDFGLRESDCDIKKSFPFYDLVEAHEKGTPLLKTMTSNVSIQEAFVKKYTSLFEDYLHKRAYGQLP</sequence>
<dbReference type="AlphaFoldDB" id="A0A3S0Z876"/>
<dbReference type="Gene3D" id="3.40.50.720">
    <property type="entry name" value="NAD(P)-binding Rossmann-like Domain"/>
    <property type="match status" value="1"/>
</dbReference>
<dbReference type="STRING" id="188477.A0A3S0Z876"/>
<dbReference type="GO" id="GO:0004735">
    <property type="term" value="F:pyrroline-5-carboxylate reductase activity"/>
    <property type="evidence" value="ECO:0007669"/>
    <property type="project" value="TreeGrafter"/>
</dbReference>
<dbReference type="PANTHER" id="PTHR11645">
    <property type="entry name" value="PYRROLINE-5-CARBOXYLATE REDUCTASE"/>
    <property type="match status" value="1"/>
</dbReference>
<keyword evidence="4" id="KW-1185">Reference proteome</keyword>
<feature type="domain" description="Pyrroline-5-carboxylate reductase catalytic N-terminal" evidence="2">
    <location>
        <begin position="97"/>
        <end position="178"/>
    </location>
</feature>
<evidence type="ECO:0000313" key="4">
    <source>
        <dbReference type="Proteomes" id="UP000271974"/>
    </source>
</evidence>
<evidence type="ECO:0000256" key="1">
    <source>
        <dbReference type="ARBA" id="ARBA00005525"/>
    </source>
</evidence>
<dbReference type="InterPro" id="IPR028939">
    <property type="entry name" value="P5C_Rdtase_cat_N"/>
</dbReference>
<gene>
    <name evidence="3" type="ORF">EGW08_019288</name>
</gene>
<dbReference type="Proteomes" id="UP000271974">
    <property type="component" value="Unassembled WGS sequence"/>
</dbReference>
<organism evidence="3 4">
    <name type="scientific">Elysia chlorotica</name>
    <name type="common">Eastern emerald elysia</name>
    <name type="synonym">Sea slug</name>
    <dbReference type="NCBI Taxonomy" id="188477"/>
    <lineage>
        <taxon>Eukaryota</taxon>
        <taxon>Metazoa</taxon>
        <taxon>Spiralia</taxon>
        <taxon>Lophotrochozoa</taxon>
        <taxon>Mollusca</taxon>
        <taxon>Gastropoda</taxon>
        <taxon>Heterobranchia</taxon>
        <taxon>Euthyneura</taxon>
        <taxon>Panpulmonata</taxon>
        <taxon>Sacoglossa</taxon>
        <taxon>Placobranchoidea</taxon>
        <taxon>Plakobranchidae</taxon>
        <taxon>Elysia</taxon>
    </lineage>
</organism>
<protein>
    <recommendedName>
        <fullName evidence="2">Pyrroline-5-carboxylate reductase catalytic N-terminal domain-containing protein</fullName>
    </recommendedName>
</protein>
<dbReference type="GO" id="GO:0055129">
    <property type="term" value="P:L-proline biosynthetic process"/>
    <property type="evidence" value="ECO:0007669"/>
    <property type="project" value="TreeGrafter"/>
</dbReference>
<evidence type="ECO:0000259" key="2">
    <source>
        <dbReference type="Pfam" id="PF03807"/>
    </source>
</evidence>
<name>A0A3S0Z876_ELYCH</name>
<dbReference type="SUPFAM" id="SSF51735">
    <property type="entry name" value="NAD(P)-binding Rossmann-fold domains"/>
    <property type="match status" value="1"/>
</dbReference>
<evidence type="ECO:0000313" key="3">
    <source>
        <dbReference type="EMBL" id="RUS72948.1"/>
    </source>
</evidence>